<dbReference type="Proteomes" id="UP001321861">
    <property type="component" value="Chromosome"/>
</dbReference>
<organism evidence="1 2">
    <name type="scientific">Xylocopilactobacillus apicola</name>
    <dbReference type="NCBI Taxonomy" id="2932184"/>
    <lineage>
        <taxon>Bacteria</taxon>
        <taxon>Bacillati</taxon>
        <taxon>Bacillota</taxon>
        <taxon>Bacilli</taxon>
        <taxon>Lactobacillales</taxon>
        <taxon>Lactobacillaceae</taxon>
        <taxon>Xylocopilactobacillus</taxon>
    </lineage>
</organism>
<evidence type="ECO:0000313" key="2">
    <source>
        <dbReference type="Proteomes" id="UP001321861"/>
    </source>
</evidence>
<evidence type="ECO:0000313" key="1">
    <source>
        <dbReference type="EMBL" id="BDR59599.1"/>
    </source>
</evidence>
<reference evidence="1 2" key="1">
    <citation type="journal article" date="2023" name="Microbiol. Spectr.">
        <title>Symbiosis of Carpenter Bees with Uncharacterized Lactic Acid Bacteria Showing NAD Auxotrophy.</title>
        <authorList>
            <person name="Kawasaki S."/>
            <person name="Ozawa K."/>
            <person name="Mori T."/>
            <person name="Yamamoto A."/>
            <person name="Ito M."/>
            <person name="Ohkuma M."/>
            <person name="Sakamoto M."/>
            <person name="Matsutani M."/>
        </authorList>
    </citation>
    <scope>NUCLEOTIDE SEQUENCE [LARGE SCALE GENOMIC DNA]</scope>
    <source>
        <strain evidence="1 2">XA3</strain>
    </source>
</reference>
<dbReference type="EMBL" id="AP026802">
    <property type="protein sequence ID" value="BDR59599.1"/>
    <property type="molecule type" value="Genomic_DNA"/>
</dbReference>
<keyword evidence="2" id="KW-1185">Reference proteome</keyword>
<gene>
    <name evidence="1" type="ORF">XA3_20400</name>
</gene>
<protein>
    <submittedName>
        <fullName evidence="1">Uncharacterized protein</fullName>
    </submittedName>
</protein>
<sequence>MFIVLNGIPYSFNDAMSFKIAQKSETGTWLLYVQLAVNAELNQGLTLIEMPAEFFKDLGNDVQTSYFGTWQETLRAQQMLENQDYNSAIDLLVPLWEHKNQIIPLIQLTIAGDLLFARCLVDPQNPQNQELWKFCNKQKSFKQKLLGNLRVKAAYLALIENDVPAAEQLMNSADQFISPSRGEKIFEEKLISAIKNA</sequence>
<accession>A0AAU9DTV2</accession>
<dbReference type="AlphaFoldDB" id="A0AAU9DTV2"/>
<proteinExistence type="predicted"/>
<name>A0AAU9DTV2_9LACO</name>
<dbReference type="KEGG" id="xap:XA3_20400"/>